<dbReference type="InterPro" id="IPR004474">
    <property type="entry name" value="LytR_CpsA_psr"/>
</dbReference>
<evidence type="ECO:0000313" key="3">
    <source>
        <dbReference type="EMBL" id="TQN32503.1"/>
    </source>
</evidence>
<comment type="caution">
    <text evidence="3">The sequence shown here is derived from an EMBL/GenBank/DDBJ whole genome shotgun (WGS) entry which is preliminary data.</text>
</comment>
<feature type="domain" description="Cell envelope-related transcriptional attenuator" evidence="2">
    <location>
        <begin position="85"/>
        <end position="227"/>
    </location>
</feature>
<dbReference type="RefSeq" id="WP_141923981.1">
    <property type="nucleotide sequence ID" value="NZ_VFQC01000001.1"/>
</dbReference>
<evidence type="ECO:0000259" key="2">
    <source>
        <dbReference type="Pfam" id="PF03816"/>
    </source>
</evidence>
<dbReference type="Proteomes" id="UP000317422">
    <property type="component" value="Unassembled WGS sequence"/>
</dbReference>
<dbReference type="InterPro" id="IPR050922">
    <property type="entry name" value="LytR/CpsA/Psr_CW_biosynth"/>
</dbReference>
<reference evidence="3 4" key="1">
    <citation type="submission" date="2019-06" db="EMBL/GenBank/DDBJ databases">
        <title>Sequencing the genomes of 1000 actinobacteria strains.</title>
        <authorList>
            <person name="Klenk H.-P."/>
        </authorList>
    </citation>
    <scope>NUCLEOTIDE SEQUENCE [LARGE SCALE GENOMIC DNA]</scope>
    <source>
        <strain evidence="3 4">DSM 45015</strain>
    </source>
</reference>
<dbReference type="PANTHER" id="PTHR33392">
    <property type="entry name" value="POLYISOPRENYL-TEICHOIC ACID--PEPTIDOGLYCAN TEICHOIC ACID TRANSFERASE TAGU"/>
    <property type="match status" value="1"/>
</dbReference>
<organism evidence="3 4">
    <name type="scientific">Haloactinospora alba</name>
    <dbReference type="NCBI Taxonomy" id="405555"/>
    <lineage>
        <taxon>Bacteria</taxon>
        <taxon>Bacillati</taxon>
        <taxon>Actinomycetota</taxon>
        <taxon>Actinomycetes</taxon>
        <taxon>Streptosporangiales</taxon>
        <taxon>Nocardiopsidaceae</taxon>
        <taxon>Haloactinospora</taxon>
    </lineage>
</organism>
<name>A0A543NKZ1_9ACTN</name>
<dbReference type="AlphaFoldDB" id="A0A543NKZ1"/>
<evidence type="ECO:0000256" key="1">
    <source>
        <dbReference type="ARBA" id="ARBA00006068"/>
    </source>
</evidence>
<dbReference type="NCBIfam" id="TIGR00350">
    <property type="entry name" value="lytR_cpsA_psr"/>
    <property type="match status" value="1"/>
</dbReference>
<dbReference type="EMBL" id="VFQC01000001">
    <property type="protein sequence ID" value="TQN32503.1"/>
    <property type="molecule type" value="Genomic_DNA"/>
</dbReference>
<evidence type="ECO:0000313" key="4">
    <source>
        <dbReference type="Proteomes" id="UP000317422"/>
    </source>
</evidence>
<dbReference type="Pfam" id="PF03816">
    <property type="entry name" value="LytR_cpsA_psr"/>
    <property type="match status" value="1"/>
</dbReference>
<comment type="similarity">
    <text evidence="1">Belongs to the LytR/CpsA/Psr (LCP) family.</text>
</comment>
<keyword evidence="4" id="KW-1185">Reference proteome</keyword>
<protein>
    <submittedName>
        <fullName evidence="3">LytR family transcriptional attenuator</fullName>
    </submittedName>
</protein>
<dbReference type="PANTHER" id="PTHR33392:SF6">
    <property type="entry name" value="POLYISOPRENYL-TEICHOIC ACID--PEPTIDOGLYCAN TEICHOIC ACID TRANSFERASE TAGU"/>
    <property type="match status" value="1"/>
</dbReference>
<gene>
    <name evidence="3" type="ORF">FHX37_2465</name>
</gene>
<dbReference type="Gene3D" id="3.40.630.190">
    <property type="entry name" value="LCP protein"/>
    <property type="match status" value="1"/>
</dbReference>
<sequence>MGKPRHRRRRAVTAALSAVVLLVVAIAAAGLWRLSVHERNIERVEGAAPTESGRPSGDPGTNWLLVGSDLRGGPVEGKWRSGEAHADAVMLLHLPTDAESAVVVSIPRDAWVTVPGRGKDEVSTAFREGGPALLTRTVEELADVRVDHFAVVDFHGFEAMVDALGGVDVHVKEDVDDPSNAWSWSAGHHRMDGEEALRFVRERKGLPEGTADRAKRQQALLKAMGEEAVDAGIVRDPVKLDAFLGAASGSLAVDEEAGAGTLRALAVRLARIGPEGLTFTSLPVAATDWVEGRNIARLDREVADGLFTALREDRAVEHVAERGLGNEVDRVR</sequence>
<proteinExistence type="inferred from homology"/>
<accession>A0A543NKZ1</accession>
<dbReference type="OrthoDB" id="5168236at2"/>